<evidence type="ECO:0000313" key="1">
    <source>
        <dbReference type="Proteomes" id="UP000887576"/>
    </source>
</evidence>
<dbReference type="Proteomes" id="UP000887576">
    <property type="component" value="Unplaced"/>
</dbReference>
<accession>A0AC34R511</accession>
<proteinExistence type="predicted"/>
<organism evidence="1 2">
    <name type="scientific">Panagrolaimus sp. JU765</name>
    <dbReference type="NCBI Taxonomy" id="591449"/>
    <lineage>
        <taxon>Eukaryota</taxon>
        <taxon>Metazoa</taxon>
        <taxon>Ecdysozoa</taxon>
        <taxon>Nematoda</taxon>
        <taxon>Chromadorea</taxon>
        <taxon>Rhabditida</taxon>
        <taxon>Tylenchina</taxon>
        <taxon>Panagrolaimomorpha</taxon>
        <taxon>Panagrolaimoidea</taxon>
        <taxon>Panagrolaimidae</taxon>
        <taxon>Panagrolaimus</taxon>
    </lineage>
</organism>
<name>A0AC34R511_9BILA</name>
<dbReference type="WBParaSite" id="JU765_v2.g3508.t1">
    <property type="protein sequence ID" value="JU765_v2.g3508.t1"/>
    <property type="gene ID" value="JU765_v2.g3508"/>
</dbReference>
<evidence type="ECO:0000313" key="2">
    <source>
        <dbReference type="WBParaSite" id="JU765_v2.g3508.t1"/>
    </source>
</evidence>
<reference evidence="2" key="1">
    <citation type="submission" date="2022-11" db="UniProtKB">
        <authorList>
            <consortium name="WormBaseParasite"/>
        </authorList>
    </citation>
    <scope>IDENTIFICATION</scope>
</reference>
<sequence>MAKNLIRLGKYTVELKDGGEPEEFCDDMEKFVKVERLDDSSPKENEVDWTPDELVKAANNQFSLKPPDLIGTSEKLWMGAVYTVKLYFLRFKVLGKSPESLKKMVKAALHGLDESIELYEAWLFAEDFHKYSNGLIHFSKKDFQSRMKEVENFIVKFSQIDEEAGSRAAGKIMADVEKCEAKKGTIQLGKRRYGYDYIVH</sequence>
<protein>
    <submittedName>
        <fullName evidence="2">Uncharacterized protein</fullName>
    </submittedName>
</protein>